<feature type="compositionally biased region" description="Low complexity" evidence="1">
    <location>
        <begin position="617"/>
        <end position="633"/>
    </location>
</feature>
<evidence type="ECO:0000256" key="1">
    <source>
        <dbReference type="SAM" id="MobiDB-lite"/>
    </source>
</evidence>
<feature type="compositionally biased region" description="Polar residues" evidence="1">
    <location>
        <begin position="254"/>
        <end position="277"/>
    </location>
</feature>
<feature type="region of interest" description="Disordered" evidence="1">
    <location>
        <begin position="93"/>
        <end position="120"/>
    </location>
</feature>
<dbReference type="InterPro" id="IPR016197">
    <property type="entry name" value="Chromo-like_dom_sf"/>
</dbReference>
<feature type="domain" description="Tudor-knot" evidence="2">
    <location>
        <begin position="9"/>
        <end position="57"/>
    </location>
</feature>
<feature type="compositionally biased region" description="Basic and acidic residues" evidence="1">
    <location>
        <begin position="340"/>
        <end position="356"/>
    </location>
</feature>
<keyword evidence="3" id="KW-1185">Reference proteome</keyword>
<feature type="compositionally biased region" description="Basic and acidic residues" evidence="1">
    <location>
        <begin position="278"/>
        <end position="293"/>
    </location>
</feature>
<feature type="region of interest" description="Disordered" evidence="1">
    <location>
        <begin position="845"/>
        <end position="895"/>
    </location>
</feature>
<reference evidence="4" key="1">
    <citation type="submission" date="2024-02" db="UniProtKB">
        <authorList>
            <consortium name="WormBaseParasite"/>
        </authorList>
    </citation>
    <scope>IDENTIFICATION</scope>
</reference>
<dbReference type="Pfam" id="PF11717">
    <property type="entry name" value="Tudor-knot"/>
    <property type="match status" value="1"/>
</dbReference>
<feature type="compositionally biased region" description="Low complexity" evidence="1">
    <location>
        <begin position="294"/>
        <end position="312"/>
    </location>
</feature>
<feature type="region of interest" description="Disordered" evidence="1">
    <location>
        <begin position="231"/>
        <end position="358"/>
    </location>
</feature>
<dbReference type="InterPro" id="IPR025995">
    <property type="entry name" value="Tudor-knot"/>
</dbReference>
<accession>A0AAF3F0Y0</accession>
<protein>
    <submittedName>
        <fullName evidence="4">Tudor-knot domain-containing protein</fullName>
    </submittedName>
</protein>
<feature type="compositionally biased region" description="Low complexity" evidence="1">
    <location>
        <begin position="100"/>
        <end position="115"/>
    </location>
</feature>
<proteinExistence type="predicted"/>
<evidence type="ECO:0000259" key="2">
    <source>
        <dbReference type="Pfam" id="PF11717"/>
    </source>
</evidence>
<feature type="compositionally biased region" description="Polar residues" evidence="1">
    <location>
        <begin position="231"/>
        <end position="246"/>
    </location>
</feature>
<organism evidence="3 4">
    <name type="scientific">Mesorhabditis belari</name>
    <dbReference type="NCBI Taxonomy" id="2138241"/>
    <lineage>
        <taxon>Eukaryota</taxon>
        <taxon>Metazoa</taxon>
        <taxon>Ecdysozoa</taxon>
        <taxon>Nematoda</taxon>
        <taxon>Chromadorea</taxon>
        <taxon>Rhabditida</taxon>
        <taxon>Rhabditina</taxon>
        <taxon>Rhabditomorpha</taxon>
        <taxon>Rhabditoidea</taxon>
        <taxon>Rhabditidae</taxon>
        <taxon>Mesorhabditinae</taxon>
        <taxon>Mesorhabditis</taxon>
    </lineage>
</organism>
<dbReference type="AlphaFoldDB" id="A0AAF3F0Y0"/>
<feature type="compositionally biased region" description="Basic and acidic residues" evidence="1">
    <location>
        <begin position="313"/>
        <end position="325"/>
    </location>
</feature>
<dbReference type="SUPFAM" id="SSF54160">
    <property type="entry name" value="Chromo domain-like"/>
    <property type="match status" value="1"/>
</dbReference>
<evidence type="ECO:0000313" key="3">
    <source>
        <dbReference type="Proteomes" id="UP000887575"/>
    </source>
</evidence>
<dbReference type="WBParaSite" id="MBELARI_LOCUS19387.1">
    <property type="protein sequence ID" value="MBELARI_LOCUS19387.1"/>
    <property type="gene ID" value="MBELARI_LOCUS19387"/>
</dbReference>
<dbReference type="Proteomes" id="UP000887575">
    <property type="component" value="Unassembled WGS sequence"/>
</dbReference>
<feature type="region of interest" description="Disordered" evidence="1">
    <location>
        <begin position="603"/>
        <end position="648"/>
    </location>
</feature>
<dbReference type="Gene3D" id="2.30.30.140">
    <property type="match status" value="1"/>
</dbReference>
<feature type="compositionally biased region" description="Polar residues" evidence="1">
    <location>
        <begin position="868"/>
        <end position="879"/>
    </location>
</feature>
<sequence length="895" mass="99519">MEREYEIDEVVKCRSQGQFYDAKIISIDPRLGLQKYKVHFVGWNSRHDKWVEANEMRPKVALPRPFTKICPRRDEEKNGEKLITEKSVLSPSLFPSHAYPSPTSSLGDSPSSSRSPQHRGARIEWTMRPGELFHSPVSMDAGPSSVSSIKKGISSSMSQELISQMASSRIDTTMTKEDSDKQFNGQHFLSDYDREKDHEAIQNSLMKRKHNGNNEANNKRKVVELVVGKNCDTQKQPLNDEQTQESLGEEINRGPQSSQSGTDESSPAQINFQVSKSPETREQINEKRMDKSSPKISELESSSPRASSSALKSSEKNATREEYRKKATSISSLEDLNTDVEEKSRSANNEERRGSEEVVSPINIMLSFVNDFNPPSMDPINENHLESLFHDLRDAGNLYDRQNNVMSQMSQDSQRGISNETFNAQAAAGSQPQERHHLPDFCPVGVRNLETGTPQSSTSFVSLPEPTLITSFTPETARSLSNAVIIDYGGELSAMPEMMTSYETACSSMGPAGQEYGYLPIGLNQVPAGMILEQMVVDSADPMNSQQAMIMSEPAIDFSQPQAQNIQLTLPPGVHPSQVSLGPGMSLAPGPQGQHYVLSDPIPSMAPPPTPVRRVMHPPVSSSTDHPSTHPSVLSSQNHPSFRPSVPVATSMSTNQQQRVLSREDHSYGLNIPNNSGPSAFSSATRREEPFRPVPLRPLVQQVQPSNIPFFQRCTPVNQEINICYQSQRGQIIPRRAYLIAPQQPHLQYPYEQVNLAYPVQRVKPVTYYQMARPINRQVQPVNENRSMMGLSSLVSQAPRMTTQVQPSFGNDLVLVVDYHTPVFERTLVPVTPQRQQGVFNQQMMPGPSNGMPTEPSDTFMAPISRPATAQSVPSNILPQQPEPQLVNKMNPSNR</sequence>
<evidence type="ECO:0000313" key="4">
    <source>
        <dbReference type="WBParaSite" id="MBELARI_LOCUS19387.1"/>
    </source>
</evidence>
<name>A0AAF3F0Y0_9BILA</name>